<keyword evidence="2" id="KW-0121">Carboxypeptidase</keyword>
<keyword evidence="2" id="KW-0645">Protease</keyword>
<feature type="region of interest" description="Disordered" evidence="1">
    <location>
        <begin position="462"/>
        <end position="482"/>
    </location>
</feature>
<proteinExistence type="predicted"/>
<dbReference type="AlphaFoldDB" id="A0A5Q6RJZ0"/>
<protein>
    <submittedName>
        <fullName evidence="2">Carboxypeptidase regulatory-like domain-containing protein</fullName>
    </submittedName>
</protein>
<reference evidence="2 3" key="1">
    <citation type="submission" date="2019-09" db="EMBL/GenBank/DDBJ databases">
        <title>Mumia zhuanghuii sp. nov. isolated from the intestinal contents of plateau pika (Ochotona curzoniae) in the Qinghai-Tibet plateau of China.</title>
        <authorList>
            <person name="Tian Z."/>
        </authorList>
    </citation>
    <scope>NUCLEOTIDE SEQUENCE [LARGE SCALE GENOMIC DNA]</scope>
    <source>
        <strain evidence="3">350</strain>
    </source>
</reference>
<accession>A0A5Q6RJZ0</accession>
<dbReference type="Gene3D" id="2.60.40.1120">
    <property type="entry name" value="Carboxypeptidase-like, regulatory domain"/>
    <property type="match status" value="1"/>
</dbReference>
<evidence type="ECO:0000313" key="2">
    <source>
        <dbReference type="EMBL" id="KAA1418398.1"/>
    </source>
</evidence>
<dbReference type="EMBL" id="VDFQ02000007">
    <property type="protein sequence ID" value="KAA1418398.1"/>
    <property type="molecule type" value="Genomic_DNA"/>
</dbReference>
<comment type="caution">
    <text evidence="2">The sequence shown here is derived from an EMBL/GenBank/DDBJ whole genome shotgun (WGS) entry which is preliminary data.</text>
</comment>
<name>A0A5Q6RJZ0_9ACTN</name>
<dbReference type="Proteomes" id="UP000307768">
    <property type="component" value="Unassembled WGS sequence"/>
</dbReference>
<dbReference type="Gene3D" id="2.60.40.2700">
    <property type="match status" value="2"/>
</dbReference>
<feature type="compositionally biased region" description="Basic residues" evidence="1">
    <location>
        <begin position="473"/>
        <end position="482"/>
    </location>
</feature>
<dbReference type="RefSeq" id="WP_149771711.1">
    <property type="nucleotide sequence ID" value="NZ_VDFQ02000007.1"/>
</dbReference>
<sequence length="482" mass="51178">MSGRVLLQPVGGAATPAAGITIEVSTVNAPYDVVAEVDTEADGSFTVPGLADNTYLVRASDAVAPYADEYYGNAWKPISGTRTRLRGQDATLDDIVLEPAGFVRGVVEDERGSPVPATISITEMDGEVVGHTEHFQTEPDGSFDTREAGLSDLVAGGYRIQASAGKNADGYPYDWPTAAVNVAPGQESVADLQVSVLSTVDFTVIGPDGTPLPHALVIVYDFVGGRWSEGHAGRTAADATGHFRSASRTGKFKYLFAVPEAGYSGPPAVAEYWQDAYTLAEATPIDLGGPESHREFTVQLGPAPRITAGTPTISGAARTGSTLRASLGRWAPTALHFRYQWRANGTAIPGATSSALRLTNAHAGKRISVQVTATKKGHVTATRTSATTSPSIGVLTARVPKISGKAAQGKKLRAHTRSWGPGKVTLRFRWYRNGKPIPHATHKTYRLTKKDVGKRIRVKVTGKRGSYATSSRSSRKTAKVRR</sequence>
<organism evidence="2 3">
    <name type="scientific">Mumia zhuanghuii</name>
    <dbReference type="NCBI Taxonomy" id="2585211"/>
    <lineage>
        <taxon>Bacteria</taxon>
        <taxon>Bacillati</taxon>
        <taxon>Actinomycetota</taxon>
        <taxon>Actinomycetes</taxon>
        <taxon>Propionibacteriales</taxon>
        <taxon>Nocardioidaceae</taxon>
        <taxon>Mumia</taxon>
    </lineage>
</organism>
<dbReference type="OrthoDB" id="5485729at2"/>
<gene>
    <name evidence="2" type="ORF">FE697_021510</name>
</gene>
<keyword evidence="2" id="KW-0378">Hydrolase</keyword>
<evidence type="ECO:0000313" key="3">
    <source>
        <dbReference type="Proteomes" id="UP000307768"/>
    </source>
</evidence>
<evidence type="ECO:0000256" key="1">
    <source>
        <dbReference type="SAM" id="MobiDB-lite"/>
    </source>
</evidence>
<dbReference type="GO" id="GO:0004180">
    <property type="term" value="F:carboxypeptidase activity"/>
    <property type="evidence" value="ECO:0007669"/>
    <property type="project" value="UniProtKB-KW"/>
</dbReference>